<feature type="compositionally biased region" description="Polar residues" evidence="1">
    <location>
        <begin position="720"/>
        <end position="746"/>
    </location>
</feature>
<feature type="domain" description="SAM" evidence="2">
    <location>
        <begin position="2"/>
        <end position="66"/>
    </location>
</feature>
<reference evidence="4" key="1">
    <citation type="submission" date="2025-08" db="UniProtKB">
        <authorList>
            <consortium name="RefSeq"/>
        </authorList>
    </citation>
    <scope>IDENTIFICATION</scope>
    <source>
        <tissue evidence="4">Muscle</tissue>
    </source>
</reference>
<feature type="region of interest" description="Disordered" evidence="1">
    <location>
        <begin position="300"/>
        <end position="351"/>
    </location>
</feature>
<organism evidence="3 4">
    <name type="scientific">Limulus polyphemus</name>
    <name type="common">Atlantic horseshoe crab</name>
    <dbReference type="NCBI Taxonomy" id="6850"/>
    <lineage>
        <taxon>Eukaryota</taxon>
        <taxon>Metazoa</taxon>
        <taxon>Ecdysozoa</taxon>
        <taxon>Arthropoda</taxon>
        <taxon>Chelicerata</taxon>
        <taxon>Merostomata</taxon>
        <taxon>Xiphosura</taxon>
        <taxon>Limulidae</taxon>
        <taxon>Limulus</taxon>
    </lineage>
</organism>
<evidence type="ECO:0000313" key="3">
    <source>
        <dbReference type="Proteomes" id="UP000694941"/>
    </source>
</evidence>
<dbReference type="RefSeq" id="XP_013776732.1">
    <property type="nucleotide sequence ID" value="XM_013921278.2"/>
</dbReference>
<dbReference type="Pfam" id="PF26285">
    <property type="entry name" value="SASH1_Homeodomain"/>
    <property type="match status" value="1"/>
</dbReference>
<feature type="compositionally biased region" description="Polar residues" evidence="1">
    <location>
        <begin position="686"/>
        <end position="700"/>
    </location>
</feature>
<dbReference type="InterPro" id="IPR013761">
    <property type="entry name" value="SAM/pointed_sf"/>
</dbReference>
<dbReference type="InterPro" id="IPR058666">
    <property type="entry name" value="SASH1/NUB1_homeodomain"/>
</dbReference>
<feature type="compositionally biased region" description="Low complexity" evidence="1">
    <location>
        <begin position="701"/>
        <end position="719"/>
    </location>
</feature>
<dbReference type="GeneID" id="106461456"/>
<gene>
    <name evidence="4" type="primary">LOC106461456</name>
</gene>
<evidence type="ECO:0000259" key="2">
    <source>
        <dbReference type="PROSITE" id="PS50105"/>
    </source>
</evidence>
<dbReference type="SMART" id="SM00454">
    <property type="entry name" value="SAM"/>
    <property type="match status" value="1"/>
</dbReference>
<dbReference type="Gene3D" id="1.10.150.50">
    <property type="entry name" value="Transcription Factor, Ets-1"/>
    <property type="match status" value="1"/>
</dbReference>
<dbReference type="InterPro" id="IPR051725">
    <property type="entry name" value="SAM-SH3_domain_protein"/>
</dbReference>
<dbReference type="PANTHER" id="PTHR12301:SF8">
    <property type="entry name" value="STERILE ALPHA MOTIF DOMAIN-CONTAINING PROTEIN 5"/>
    <property type="match status" value="1"/>
</dbReference>
<dbReference type="PROSITE" id="PS50105">
    <property type="entry name" value="SAM_DOMAIN"/>
    <property type="match status" value="1"/>
</dbReference>
<dbReference type="InterPro" id="IPR001660">
    <property type="entry name" value="SAM"/>
</dbReference>
<protein>
    <submittedName>
        <fullName evidence="4">Uncharacterized protein LOC106461456</fullName>
    </submittedName>
</protein>
<dbReference type="SUPFAM" id="SSF47769">
    <property type="entry name" value="SAM/Pointed domain"/>
    <property type="match status" value="1"/>
</dbReference>
<dbReference type="Pfam" id="PF00536">
    <property type="entry name" value="SAM_1"/>
    <property type="match status" value="1"/>
</dbReference>
<sequence>MAEENIVEEWLRSFHLSQYAESFLDNGYDDLEICKQIGEADLDGIGVTDGAHRQQILRAVRKLLEQGGAAVYFTLEEQRNSVFGHPVEGDSFPDGPSPYLSTTSPNTVDKTRVTASKGTTEVTERTGSYGYGCCGGMALMSAQVPSCGRFTDEYEEGKAEFVKLPKMQLKMMIRDKLIRDGIRLSAQPYSNMDGSRGELETLAKRYSEELRTHYQDVVERLEELRRRRVVIDVPPLPLDNVGSSLPTHHQCFRPGKYSPSSCLSEIEYENVYGMYEGLEEKISSTATSPERCLSPRSRFFYEPSPLSTNDTKNGKDGNDHKKKGGLGKLFRSLGPKKDRDKGRRFPGKTGSKVHNFWSSSKHHNEALHPLPQSQSGDLWIGKEGSLHLMRMIRDGYMTIEHAVQKGVTDTEKGIMFSSPGSRKDSRKVIAVCRDVNGFRSKTFPGTHIYYEPPYEFDIDSELFNISGSKPVHSRQSCRVCSTLFQDVTLSTTNYQPAGHYGYSVRIPQTTVSNEKLPTKQNVQENKCTSNYSAKDDGICDGKCGNIMCSLKVDSSPEWPPDTSTGPPPVTAISSGVCESVGKNQCCYTSAHACTAMSQPSSGSYSSRFSNTSCCSSCCPQSFTDTDQPAKGPECGQHSATVKMESLADYASSPVSDQSKNDQPGQLGSPLQNRQANPDQSDDLIQPGSSLESVGSRSDCGSRSSLHSSVSSSSDSSSVSPANKNTRFSQSFNPSQPEGALETTSNHLAKPSEPADESCIALQETTREPFQKTRLDGQSGNGEKLLSSFSVGQTLQSNKVNVKDGTCQFKLGKDRVIEDVDGKDIHILNNSSLSNCVCNQNTSSEGSLKKQQNGKVPEGYQNRYCHTVTDTKPRPTGISRVSLA</sequence>
<evidence type="ECO:0000256" key="1">
    <source>
        <dbReference type="SAM" id="MobiDB-lite"/>
    </source>
</evidence>
<dbReference type="PANTHER" id="PTHR12301">
    <property type="entry name" value="SAM-DOMAIN, SH3 AND NUCLEAR LOCALIZATION SIGNALS PROTEIN RELATED"/>
    <property type="match status" value="1"/>
</dbReference>
<feature type="region of interest" description="Disordered" evidence="1">
    <location>
        <begin position="649"/>
        <end position="756"/>
    </location>
</feature>
<dbReference type="Proteomes" id="UP000694941">
    <property type="component" value="Unplaced"/>
</dbReference>
<proteinExistence type="predicted"/>
<dbReference type="CDD" id="cd09527">
    <property type="entry name" value="SAM_Samd5"/>
    <property type="match status" value="1"/>
</dbReference>
<evidence type="ECO:0000313" key="4">
    <source>
        <dbReference type="RefSeq" id="XP_013776732.1"/>
    </source>
</evidence>
<accession>A0ABM1B842</accession>
<name>A0ABM1B842_LIMPO</name>
<keyword evidence="3" id="KW-1185">Reference proteome</keyword>
<feature type="compositionally biased region" description="Polar residues" evidence="1">
    <location>
        <begin position="652"/>
        <end position="678"/>
    </location>
</feature>